<dbReference type="EMBL" id="JAWQEG010003728">
    <property type="protein sequence ID" value="KAK3864741.1"/>
    <property type="molecule type" value="Genomic_DNA"/>
</dbReference>
<organism evidence="2 3">
    <name type="scientific">Petrolisthes cinctipes</name>
    <name type="common">Flat porcelain crab</name>
    <dbReference type="NCBI Taxonomy" id="88211"/>
    <lineage>
        <taxon>Eukaryota</taxon>
        <taxon>Metazoa</taxon>
        <taxon>Ecdysozoa</taxon>
        <taxon>Arthropoda</taxon>
        <taxon>Crustacea</taxon>
        <taxon>Multicrustacea</taxon>
        <taxon>Malacostraca</taxon>
        <taxon>Eumalacostraca</taxon>
        <taxon>Eucarida</taxon>
        <taxon>Decapoda</taxon>
        <taxon>Pleocyemata</taxon>
        <taxon>Anomura</taxon>
        <taxon>Galatheoidea</taxon>
        <taxon>Porcellanidae</taxon>
        <taxon>Petrolisthes</taxon>
    </lineage>
</organism>
<accession>A0AAE1K3Q8</accession>
<keyword evidence="3" id="KW-1185">Reference proteome</keyword>
<reference evidence="2" key="1">
    <citation type="submission" date="2023-10" db="EMBL/GenBank/DDBJ databases">
        <title>Genome assemblies of two species of porcelain crab, Petrolisthes cinctipes and Petrolisthes manimaculis (Anomura: Porcellanidae).</title>
        <authorList>
            <person name="Angst P."/>
        </authorList>
    </citation>
    <scope>NUCLEOTIDE SEQUENCE</scope>
    <source>
        <strain evidence="2">PB745_01</strain>
        <tissue evidence="2">Gill</tissue>
    </source>
</reference>
<evidence type="ECO:0000313" key="2">
    <source>
        <dbReference type="EMBL" id="KAK3864741.1"/>
    </source>
</evidence>
<evidence type="ECO:0000256" key="1">
    <source>
        <dbReference type="SAM" id="SignalP"/>
    </source>
</evidence>
<feature type="signal peptide" evidence="1">
    <location>
        <begin position="1"/>
        <end position="16"/>
    </location>
</feature>
<sequence>MMVLVVVAMAAGQVLSVPAEQITSRILEDISTKKVKNEMPCNRVGGMCGSAEYCPEGMRAAKGLCPLQKDEGIECCHAVPTNIKGCRDRGGSCEAPEVCGNAPQQVLGSCPIGEVCCIFT</sequence>
<keyword evidence="1" id="KW-0732">Signal</keyword>
<comment type="caution">
    <text evidence="2">The sequence shown here is derived from an EMBL/GenBank/DDBJ whole genome shotgun (WGS) entry which is preliminary data.</text>
</comment>
<gene>
    <name evidence="2" type="ORF">Pcinc_029601</name>
</gene>
<feature type="chain" id="PRO_5041968170" evidence="1">
    <location>
        <begin position="17"/>
        <end position="120"/>
    </location>
</feature>
<protein>
    <submittedName>
        <fullName evidence="2">Uncharacterized protein</fullName>
    </submittedName>
</protein>
<evidence type="ECO:0000313" key="3">
    <source>
        <dbReference type="Proteomes" id="UP001286313"/>
    </source>
</evidence>
<name>A0AAE1K3Q8_PETCI</name>
<dbReference type="Proteomes" id="UP001286313">
    <property type="component" value="Unassembled WGS sequence"/>
</dbReference>
<dbReference type="AlphaFoldDB" id="A0AAE1K3Q8"/>
<proteinExistence type="predicted"/>